<sequence>MTVCVPQRRSHGRGPLGGPSLPSPLVPFKIPHRPTHTHRRGVAWRRYACRRWRRKQGHRNFQKVKAVAGDLHHVTMSVTVLDNTHLSELQLQGQLRLCSPIRRKRRGKGKAVTTTLSSERSNN</sequence>
<protein>
    <submittedName>
        <fullName evidence="2">Uncharacterized protein</fullName>
    </submittedName>
</protein>
<feature type="region of interest" description="Disordered" evidence="1">
    <location>
        <begin position="104"/>
        <end position="123"/>
    </location>
</feature>
<gene>
    <name evidence="2" type="ORF">BHM03_00047537</name>
</gene>
<accession>A0A445MLA9</accession>
<dbReference type="Proteomes" id="UP000290560">
    <property type="component" value="Unassembled WGS sequence"/>
</dbReference>
<reference evidence="2" key="1">
    <citation type="journal article" date="2018" name="Data Brief">
        <title>Genome sequence data from 17 accessions of Ensete ventricosum, a staple food crop for millions in Ethiopia.</title>
        <authorList>
            <person name="Yemataw Z."/>
            <person name="Muzemil S."/>
            <person name="Ambachew D."/>
            <person name="Tripathi L."/>
            <person name="Tesfaye K."/>
            <person name="Chala A."/>
            <person name="Farbos A."/>
            <person name="O'Neill P."/>
            <person name="Moore K."/>
            <person name="Grant M."/>
            <person name="Studholme D.J."/>
        </authorList>
    </citation>
    <scope>NUCLEOTIDE SEQUENCE [LARGE SCALE GENOMIC DNA]</scope>
    <source>
        <tissue evidence="2">Leaf</tissue>
    </source>
</reference>
<proteinExistence type="predicted"/>
<evidence type="ECO:0000256" key="1">
    <source>
        <dbReference type="SAM" id="MobiDB-lite"/>
    </source>
</evidence>
<organism evidence="2">
    <name type="scientific">Ensete ventricosum</name>
    <name type="common">Abyssinian banana</name>
    <name type="synonym">Musa ensete</name>
    <dbReference type="NCBI Taxonomy" id="4639"/>
    <lineage>
        <taxon>Eukaryota</taxon>
        <taxon>Viridiplantae</taxon>
        <taxon>Streptophyta</taxon>
        <taxon>Embryophyta</taxon>
        <taxon>Tracheophyta</taxon>
        <taxon>Spermatophyta</taxon>
        <taxon>Magnoliopsida</taxon>
        <taxon>Liliopsida</taxon>
        <taxon>Zingiberales</taxon>
        <taxon>Musaceae</taxon>
        <taxon>Ensete</taxon>
    </lineage>
</organism>
<feature type="region of interest" description="Disordered" evidence="1">
    <location>
        <begin position="1"/>
        <end position="23"/>
    </location>
</feature>
<dbReference type="EMBL" id="KV876493">
    <property type="protein sequence ID" value="RZR75003.1"/>
    <property type="molecule type" value="Genomic_DNA"/>
</dbReference>
<dbReference type="AlphaFoldDB" id="A0A445MLA9"/>
<name>A0A445MLA9_ENSVE</name>
<feature type="compositionally biased region" description="Polar residues" evidence="1">
    <location>
        <begin position="112"/>
        <end position="123"/>
    </location>
</feature>
<evidence type="ECO:0000313" key="2">
    <source>
        <dbReference type="EMBL" id="RZR75003.1"/>
    </source>
</evidence>